<comment type="similarity">
    <text evidence="3">Belongs to the site-specific recombinase resolvase family.</text>
</comment>
<dbReference type="EnsemblMetazoa" id="GPAI029200-RA">
    <property type="protein sequence ID" value="GPAI029200-PA"/>
    <property type="gene ID" value="GPAI029200"/>
</dbReference>
<dbReference type="Gene3D" id="3.40.50.1390">
    <property type="entry name" value="Resolvase, N-terminal catalytic domain"/>
    <property type="match status" value="1"/>
</dbReference>
<name>A0A1A9ZYT6_GLOPL</name>
<organism evidence="12 13">
    <name type="scientific">Glossina pallidipes</name>
    <name type="common">Tsetse fly</name>
    <dbReference type="NCBI Taxonomy" id="7398"/>
    <lineage>
        <taxon>Eukaryota</taxon>
        <taxon>Metazoa</taxon>
        <taxon>Ecdysozoa</taxon>
        <taxon>Arthropoda</taxon>
        <taxon>Hexapoda</taxon>
        <taxon>Insecta</taxon>
        <taxon>Pterygota</taxon>
        <taxon>Neoptera</taxon>
        <taxon>Endopterygota</taxon>
        <taxon>Diptera</taxon>
        <taxon>Brachycera</taxon>
        <taxon>Muscomorpha</taxon>
        <taxon>Hippoboscoidea</taxon>
        <taxon>Glossinidae</taxon>
        <taxon>Glossina</taxon>
    </lineage>
</organism>
<evidence type="ECO:0000256" key="4">
    <source>
        <dbReference type="ARBA" id="ARBA00022529"/>
    </source>
</evidence>
<dbReference type="InterPro" id="IPR036162">
    <property type="entry name" value="Resolvase-like_N_sf"/>
</dbReference>
<evidence type="ECO:0000313" key="13">
    <source>
        <dbReference type="Proteomes" id="UP000092445"/>
    </source>
</evidence>
<dbReference type="InterPro" id="IPR009057">
    <property type="entry name" value="Homeodomain-like_sf"/>
</dbReference>
<dbReference type="InterPro" id="IPR023347">
    <property type="entry name" value="Lysozyme_dom_sf"/>
</dbReference>
<reference evidence="12" key="2">
    <citation type="submission" date="2020-05" db="UniProtKB">
        <authorList>
            <consortium name="EnsemblMetazoa"/>
        </authorList>
    </citation>
    <scope>IDENTIFICATION</scope>
    <source>
        <strain evidence="12">IAEA</strain>
    </source>
</reference>
<dbReference type="Gene3D" id="1.10.10.60">
    <property type="entry name" value="Homeodomain-like"/>
    <property type="match status" value="1"/>
</dbReference>
<evidence type="ECO:0000256" key="8">
    <source>
        <dbReference type="ARBA" id="ARBA00023125"/>
    </source>
</evidence>
<dbReference type="InterPro" id="IPR006118">
    <property type="entry name" value="Recombinase_CS"/>
</dbReference>
<dbReference type="Proteomes" id="UP000092445">
    <property type="component" value="Unassembled WGS sequence"/>
</dbReference>
<evidence type="ECO:0000256" key="2">
    <source>
        <dbReference type="ARBA" id="ARBA00004123"/>
    </source>
</evidence>
<evidence type="ECO:0000256" key="3">
    <source>
        <dbReference type="ARBA" id="ARBA00009913"/>
    </source>
</evidence>
<protein>
    <recommendedName>
        <fullName evidence="11">Resolvase/invertase-type recombinase catalytic domain-containing protein</fullName>
    </recommendedName>
</protein>
<dbReference type="SUPFAM" id="SSF46689">
    <property type="entry name" value="Homeodomain-like"/>
    <property type="match status" value="1"/>
</dbReference>
<comment type="catalytic activity">
    <reaction evidence="1">
        <text>Hydrolysis of (1-&gt;4)-beta-linkages between N-acetylmuramic acid and N-acetyl-D-glucosamine residues in a peptidoglycan and between N-acetyl-D-glucosamine residues in chitodextrins.</text>
        <dbReference type="EC" id="3.2.1.17"/>
    </reaction>
</comment>
<dbReference type="GO" id="GO:0003677">
    <property type="term" value="F:DNA binding"/>
    <property type="evidence" value="ECO:0007669"/>
    <property type="project" value="UniProtKB-KW"/>
</dbReference>
<keyword evidence="5" id="KW-0081">Bacteriolytic enzyme</keyword>
<dbReference type="AlphaFoldDB" id="A0A1A9ZYT6"/>
<dbReference type="Gene3D" id="1.10.530.40">
    <property type="match status" value="1"/>
</dbReference>
<evidence type="ECO:0000256" key="9">
    <source>
        <dbReference type="ARBA" id="ARBA00023172"/>
    </source>
</evidence>
<evidence type="ECO:0000313" key="12">
    <source>
        <dbReference type="EnsemblMetazoa" id="GPAI029200-PA"/>
    </source>
</evidence>
<evidence type="ECO:0000256" key="1">
    <source>
        <dbReference type="ARBA" id="ARBA00000632"/>
    </source>
</evidence>
<keyword evidence="13" id="KW-1185">Reference proteome</keyword>
<dbReference type="SMART" id="SM00857">
    <property type="entry name" value="Resolvase"/>
    <property type="match status" value="1"/>
</dbReference>
<dbReference type="InterPro" id="IPR050639">
    <property type="entry name" value="SSR_resolvase"/>
</dbReference>
<dbReference type="CDD" id="cd00569">
    <property type="entry name" value="HTH_Hin_like"/>
    <property type="match status" value="1"/>
</dbReference>
<dbReference type="InterPro" id="IPR002196">
    <property type="entry name" value="Glyco_hydro_24"/>
</dbReference>
<accession>A0A1A9ZYT6</accession>
<dbReference type="InterPro" id="IPR006119">
    <property type="entry name" value="Resolv_N"/>
</dbReference>
<evidence type="ECO:0000256" key="5">
    <source>
        <dbReference type="ARBA" id="ARBA00022638"/>
    </source>
</evidence>
<evidence type="ECO:0000256" key="10">
    <source>
        <dbReference type="ARBA" id="ARBA00023295"/>
    </source>
</evidence>
<dbReference type="GO" id="GO:0031640">
    <property type="term" value="P:killing of cells of another organism"/>
    <property type="evidence" value="ECO:0007669"/>
    <property type="project" value="UniProtKB-KW"/>
</dbReference>
<dbReference type="PROSITE" id="PS00398">
    <property type="entry name" value="RECOMBINASES_2"/>
    <property type="match status" value="1"/>
</dbReference>
<evidence type="ECO:0000256" key="6">
    <source>
        <dbReference type="ARBA" id="ARBA00022801"/>
    </source>
</evidence>
<sequence length="294" mass="32494">MNSQLKKRLVAATTGGVLALAAVLVQWHEGKRDKPYRDGGGVLTVCHGHTGKDVTPGEIYSEEECSELMKRDLQVARSTVERYVTVKLTDLQKAALTSFWGICQFNTAQAVESVANLKHNNGPPEPKKPPIPYRAGGKIFEDKISGKTDQRPRLKRALNALKSGDTLIVWKLDRLGRSIKHLITLISKLEDEGIHFHSLTDAIDTSTSAGRFFFHVMSALAQMERELIVERTKAGLAAARSRGRIGGRPYSLSAAQQEQAKKLLDSGHSRKELTLLYDVSLATIYKHCPVNRNA</sequence>
<keyword evidence="8" id="KW-0238">DNA-binding</keyword>
<evidence type="ECO:0000256" key="7">
    <source>
        <dbReference type="ARBA" id="ARBA00022908"/>
    </source>
</evidence>
<dbReference type="Pfam" id="PF00239">
    <property type="entry name" value="Resolvase"/>
    <property type="match status" value="1"/>
</dbReference>
<dbReference type="SUPFAM" id="SSF53041">
    <property type="entry name" value="Resolvase-like"/>
    <property type="match status" value="1"/>
</dbReference>
<dbReference type="InterPro" id="IPR034690">
    <property type="entry name" value="Endolysin_T4_type"/>
</dbReference>
<dbReference type="FunFam" id="3.40.50.1390:FF:000001">
    <property type="entry name" value="DNA recombinase"/>
    <property type="match status" value="1"/>
</dbReference>
<dbReference type="PROSITE" id="PS51736">
    <property type="entry name" value="RECOMBINASES_3"/>
    <property type="match status" value="1"/>
</dbReference>
<proteinExistence type="inferred from homology"/>
<dbReference type="GO" id="GO:0005634">
    <property type="term" value="C:nucleus"/>
    <property type="evidence" value="ECO:0007669"/>
    <property type="project" value="UniProtKB-SubCell"/>
</dbReference>
<dbReference type="Pfam" id="PF02796">
    <property type="entry name" value="HTH_7"/>
    <property type="match status" value="1"/>
</dbReference>
<dbReference type="SUPFAM" id="SSF53955">
    <property type="entry name" value="Lysozyme-like"/>
    <property type="match status" value="1"/>
</dbReference>
<dbReference type="CDD" id="cd03768">
    <property type="entry name" value="SR_ResInv"/>
    <property type="match status" value="1"/>
</dbReference>
<dbReference type="STRING" id="7398.A0A1A9ZYT6"/>
<dbReference type="HAMAP" id="MF_04110">
    <property type="entry name" value="ENDOLYSIN_T4"/>
    <property type="match status" value="1"/>
</dbReference>
<keyword evidence="6" id="KW-0378">Hydrolase</keyword>
<dbReference type="GO" id="GO:0000150">
    <property type="term" value="F:DNA strand exchange activity"/>
    <property type="evidence" value="ECO:0007669"/>
    <property type="project" value="InterPro"/>
</dbReference>
<keyword evidence="10" id="KW-0326">Glycosidase</keyword>
<reference evidence="13" key="1">
    <citation type="submission" date="2014-03" db="EMBL/GenBank/DDBJ databases">
        <authorList>
            <person name="Aksoy S."/>
            <person name="Warren W."/>
            <person name="Wilson R.K."/>
        </authorList>
    </citation>
    <scope>NUCLEOTIDE SEQUENCE [LARGE SCALE GENOMIC DNA]</scope>
    <source>
        <strain evidence="13">IAEA</strain>
    </source>
</reference>
<dbReference type="Pfam" id="PF00959">
    <property type="entry name" value="Phage_lysozyme"/>
    <property type="match status" value="1"/>
</dbReference>
<keyword evidence="4" id="KW-0929">Antimicrobial</keyword>
<dbReference type="PANTHER" id="PTHR30461:SF2">
    <property type="entry name" value="SERINE RECOMBINASE PINE-RELATED"/>
    <property type="match status" value="1"/>
</dbReference>
<evidence type="ECO:0000259" key="11">
    <source>
        <dbReference type="PROSITE" id="PS51736"/>
    </source>
</evidence>
<dbReference type="GO" id="GO:0042742">
    <property type="term" value="P:defense response to bacterium"/>
    <property type="evidence" value="ECO:0007669"/>
    <property type="project" value="UniProtKB-KW"/>
</dbReference>
<keyword evidence="7" id="KW-0229">DNA integration</keyword>
<dbReference type="GO" id="GO:0015074">
    <property type="term" value="P:DNA integration"/>
    <property type="evidence" value="ECO:0007669"/>
    <property type="project" value="UniProtKB-KW"/>
</dbReference>
<dbReference type="GO" id="GO:0016998">
    <property type="term" value="P:cell wall macromolecule catabolic process"/>
    <property type="evidence" value="ECO:0007669"/>
    <property type="project" value="InterPro"/>
</dbReference>
<dbReference type="GO" id="GO:0003796">
    <property type="term" value="F:lysozyme activity"/>
    <property type="evidence" value="ECO:0007669"/>
    <property type="project" value="UniProtKB-EC"/>
</dbReference>
<keyword evidence="9" id="KW-0233">DNA recombination</keyword>
<comment type="subcellular location">
    <subcellularLocation>
        <location evidence="2">Nucleus</location>
    </subcellularLocation>
</comment>
<dbReference type="InterPro" id="IPR006120">
    <property type="entry name" value="Resolvase_HTH_dom"/>
</dbReference>
<feature type="domain" description="Resolvase/invertase-type recombinase catalytic" evidence="11">
    <location>
        <begin position="98"/>
        <end position="243"/>
    </location>
</feature>
<dbReference type="VEuPathDB" id="VectorBase:GPAI029200"/>
<dbReference type="GO" id="GO:0009253">
    <property type="term" value="P:peptidoglycan catabolic process"/>
    <property type="evidence" value="ECO:0007669"/>
    <property type="project" value="InterPro"/>
</dbReference>
<dbReference type="InterPro" id="IPR023346">
    <property type="entry name" value="Lysozyme-like_dom_sf"/>
</dbReference>
<dbReference type="PANTHER" id="PTHR30461">
    <property type="entry name" value="DNA-INVERTASE FROM LAMBDOID PROPHAGE"/>
    <property type="match status" value="1"/>
</dbReference>